<evidence type="ECO:0000256" key="1">
    <source>
        <dbReference type="SAM" id="MobiDB-lite"/>
    </source>
</evidence>
<dbReference type="Proteomes" id="UP001212996">
    <property type="component" value="Unassembled WGS sequence"/>
</dbReference>
<dbReference type="RefSeq" id="WP_271867965.1">
    <property type="nucleotide sequence ID" value="NZ_JAQMFO010000069.1"/>
</dbReference>
<evidence type="ECO:0000313" key="2">
    <source>
        <dbReference type="EMBL" id="MDB6374980.1"/>
    </source>
</evidence>
<protein>
    <submittedName>
        <fullName evidence="2">Uncharacterized protein</fullName>
    </submittedName>
</protein>
<proteinExistence type="predicted"/>
<sequence length="84" mass="9095">MTLSAGRGMCRSSPELNRPRGYPERQAPPLLKSGFIFRPVGNGVSGFGDMMSVFGVVFMWHPASQVKGGLCHILAIHAPTPKKQ</sequence>
<gene>
    <name evidence="2" type="ORF">PH362_24605</name>
</gene>
<organism evidence="2 3">
    <name type="scientific">Photorhabdus bodei</name>
    <dbReference type="NCBI Taxonomy" id="2029681"/>
    <lineage>
        <taxon>Bacteria</taxon>
        <taxon>Pseudomonadati</taxon>
        <taxon>Pseudomonadota</taxon>
        <taxon>Gammaproteobacteria</taxon>
        <taxon>Enterobacterales</taxon>
        <taxon>Morganellaceae</taxon>
        <taxon>Photorhabdus</taxon>
    </lineage>
</organism>
<dbReference type="EMBL" id="JAQMFO010000069">
    <property type="protein sequence ID" value="MDB6374980.1"/>
    <property type="molecule type" value="Genomic_DNA"/>
</dbReference>
<reference evidence="2" key="1">
    <citation type="submission" date="2023-01" db="EMBL/GenBank/DDBJ databases">
        <title>Genome sequencing of Photorhabdus bodei 09-20.</title>
        <authorList>
            <person name="Kalindamar S."/>
            <person name="Kumru S."/>
        </authorList>
    </citation>
    <scope>NUCLEOTIDE SEQUENCE</scope>
    <source>
        <strain evidence="2">09-20</strain>
    </source>
</reference>
<accession>A0AAW6BQP6</accession>
<comment type="caution">
    <text evidence="2">The sequence shown here is derived from an EMBL/GenBank/DDBJ whole genome shotgun (WGS) entry which is preliminary data.</text>
</comment>
<feature type="region of interest" description="Disordered" evidence="1">
    <location>
        <begin position="1"/>
        <end position="25"/>
    </location>
</feature>
<dbReference type="AlphaFoldDB" id="A0AAW6BQP6"/>
<name>A0AAW6BQP6_9GAMM</name>
<evidence type="ECO:0000313" key="3">
    <source>
        <dbReference type="Proteomes" id="UP001212996"/>
    </source>
</evidence>